<dbReference type="EMBL" id="AP018216">
    <property type="protein sequence ID" value="BAY70748.1"/>
    <property type="molecule type" value="Genomic_DNA"/>
</dbReference>
<reference evidence="1 2" key="1">
    <citation type="submission" date="2017-06" db="EMBL/GenBank/DDBJ databases">
        <title>Genome sequencing of cyanobaciteial culture collection at National Institute for Environmental Studies (NIES).</title>
        <authorList>
            <person name="Hirose Y."/>
            <person name="Shimura Y."/>
            <person name="Fujisawa T."/>
            <person name="Nakamura Y."/>
            <person name="Kawachi M."/>
        </authorList>
    </citation>
    <scope>NUCLEOTIDE SEQUENCE [LARGE SCALE GENOMIC DNA]</scope>
    <source>
        <strain evidence="1 2">NIES-23</strain>
    </source>
</reference>
<name>A0A1Z4KP64_ANAVA</name>
<sequence length="219" mass="25842">MTIIPFLTSYYRVQKALQWWSYRQSSKFIMEAENIRDSLLQETFTMRRNLDLLSTNPWELSSEKIKQYLDKVDHLHHSLVDISDRLFPESLQDSFPLAIEGLLKSWLVANPHLYFHIDMPIYWRQEPPQSGLIILNSLEELLTITISEILMPNSIYISLKQKQELGQLSVKINYSEVGAILFHSSLSTLDHLCQSCQFLTSAKCFYNTQGSRVYWYFYW</sequence>
<evidence type="ECO:0000313" key="2">
    <source>
        <dbReference type="Proteomes" id="UP000217507"/>
    </source>
</evidence>
<organism evidence="1 2">
    <name type="scientific">Trichormus variabilis NIES-23</name>
    <dbReference type="NCBI Taxonomy" id="1973479"/>
    <lineage>
        <taxon>Bacteria</taxon>
        <taxon>Bacillati</taxon>
        <taxon>Cyanobacteriota</taxon>
        <taxon>Cyanophyceae</taxon>
        <taxon>Nostocales</taxon>
        <taxon>Nostocaceae</taxon>
        <taxon>Trichormus</taxon>
    </lineage>
</organism>
<dbReference type="AlphaFoldDB" id="A0A1Z4KP64"/>
<gene>
    <name evidence="1" type="ORF">NIES23_35560</name>
</gene>
<accession>A0A1Z4KP64</accession>
<proteinExistence type="predicted"/>
<dbReference type="Proteomes" id="UP000217507">
    <property type="component" value="Chromosome"/>
</dbReference>
<evidence type="ECO:0000313" key="1">
    <source>
        <dbReference type="EMBL" id="BAY70748.1"/>
    </source>
</evidence>
<protein>
    <submittedName>
        <fullName evidence="1">Uncharacterized protein</fullName>
    </submittedName>
</protein>